<gene>
    <name evidence="3" type="ORF">BKA10_000870</name>
</gene>
<proteinExistence type="predicted"/>
<feature type="chain" id="PRO_5041265479" evidence="2">
    <location>
        <begin position="22"/>
        <end position="214"/>
    </location>
</feature>
<accession>A0AA40SMR0</accession>
<sequence>MKRLRRSSSLLVLCLAGGLLAACATPAGPGSAADAPGGQSLGSLDPGLPENDVIGQGTVLEDSGGVRLCAVVMESHPPQCGGGVALVDWTWEGVEGSTSSNDVVWGSYAVQGTYDGDALTVTQPPILLALYDPMAPEDPTGGVPGDTDEATLVEIQEEAGDRLGAALVSSWPQDGRLWVQVTWDDGTWQDAADADFGEEVVVVQSWLREVDASS</sequence>
<feature type="signal peptide" evidence="2">
    <location>
        <begin position="1"/>
        <end position="21"/>
    </location>
</feature>
<comment type="caution">
    <text evidence="3">The sequence shown here is derived from an EMBL/GenBank/DDBJ whole genome shotgun (WGS) entry which is preliminary data.</text>
</comment>
<keyword evidence="2" id="KW-0732">Signal</keyword>
<feature type="region of interest" description="Disordered" evidence="1">
    <location>
        <begin position="31"/>
        <end position="52"/>
    </location>
</feature>
<evidence type="ECO:0000313" key="4">
    <source>
        <dbReference type="Proteomes" id="UP000549113"/>
    </source>
</evidence>
<protein>
    <submittedName>
        <fullName evidence="3">Uncharacterized protein</fullName>
    </submittedName>
</protein>
<evidence type="ECO:0000256" key="1">
    <source>
        <dbReference type="SAM" id="MobiDB-lite"/>
    </source>
</evidence>
<organism evidence="3 4">
    <name type="scientific">Microbacterium invictum</name>
    <dbReference type="NCBI Taxonomy" id="515415"/>
    <lineage>
        <taxon>Bacteria</taxon>
        <taxon>Bacillati</taxon>
        <taxon>Actinomycetota</taxon>
        <taxon>Actinomycetes</taxon>
        <taxon>Micrococcales</taxon>
        <taxon>Microbacteriaceae</taxon>
        <taxon>Microbacterium</taxon>
    </lineage>
</organism>
<reference evidence="3 4" key="1">
    <citation type="submission" date="2020-08" db="EMBL/GenBank/DDBJ databases">
        <title>Sequencing the genomes of 1000 actinobacteria strains.</title>
        <authorList>
            <person name="Klenk H.-P."/>
        </authorList>
    </citation>
    <scope>NUCLEOTIDE SEQUENCE [LARGE SCALE GENOMIC DNA]</scope>
    <source>
        <strain evidence="3 4">DSM 19600</strain>
    </source>
</reference>
<evidence type="ECO:0000313" key="3">
    <source>
        <dbReference type="EMBL" id="MBB4139076.1"/>
    </source>
</evidence>
<dbReference type="PROSITE" id="PS51257">
    <property type="entry name" value="PROKAR_LIPOPROTEIN"/>
    <property type="match status" value="1"/>
</dbReference>
<dbReference type="Proteomes" id="UP000549113">
    <property type="component" value="Unassembled WGS sequence"/>
</dbReference>
<dbReference type="RefSeq" id="WP_183498774.1">
    <property type="nucleotide sequence ID" value="NZ_BAABCO010000001.1"/>
</dbReference>
<dbReference type="AlphaFoldDB" id="A0AA40SMR0"/>
<evidence type="ECO:0000256" key="2">
    <source>
        <dbReference type="SAM" id="SignalP"/>
    </source>
</evidence>
<dbReference type="EMBL" id="JACIFH010000001">
    <property type="protein sequence ID" value="MBB4139076.1"/>
    <property type="molecule type" value="Genomic_DNA"/>
</dbReference>
<keyword evidence="4" id="KW-1185">Reference proteome</keyword>
<name>A0AA40SMR0_9MICO</name>